<dbReference type="Proteomes" id="UP001596220">
    <property type="component" value="Unassembled WGS sequence"/>
</dbReference>
<proteinExistence type="predicted"/>
<feature type="transmembrane region" description="Helical" evidence="1">
    <location>
        <begin position="21"/>
        <end position="42"/>
    </location>
</feature>
<evidence type="ECO:0000313" key="2">
    <source>
        <dbReference type="EMBL" id="MFC6093495.1"/>
    </source>
</evidence>
<dbReference type="EMBL" id="JBHSQO010000044">
    <property type="protein sequence ID" value="MFC6093495.1"/>
    <property type="molecule type" value="Genomic_DNA"/>
</dbReference>
<sequence length="104" mass="10706">MEARAAGAVTVNKLLYRPLGLLFGVLGGAAASAVFGQVWKVITGTKEAPTATQRDRGWGEVLLAAAVQGAIFGVVRAAIDRGGAAGYEKVVGEWPGDTNKHDGK</sequence>
<feature type="transmembrane region" description="Helical" evidence="1">
    <location>
        <begin position="62"/>
        <end position="79"/>
    </location>
</feature>
<organism evidence="2 3">
    <name type="scientific">Saccharothrix lopnurensis</name>
    <dbReference type="NCBI Taxonomy" id="1670621"/>
    <lineage>
        <taxon>Bacteria</taxon>
        <taxon>Bacillati</taxon>
        <taxon>Actinomycetota</taxon>
        <taxon>Actinomycetes</taxon>
        <taxon>Pseudonocardiales</taxon>
        <taxon>Pseudonocardiaceae</taxon>
        <taxon>Saccharothrix</taxon>
    </lineage>
</organism>
<keyword evidence="1" id="KW-0472">Membrane</keyword>
<dbReference type="Pfam" id="PF14019">
    <property type="entry name" value="DUF4235"/>
    <property type="match status" value="1"/>
</dbReference>
<keyword evidence="1" id="KW-1133">Transmembrane helix</keyword>
<keyword evidence="1" id="KW-0812">Transmembrane</keyword>
<accession>A0ABW1PDL3</accession>
<reference evidence="3" key="1">
    <citation type="journal article" date="2019" name="Int. J. Syst. Evol. Microbiol.">
        <title>The Global Catalogue of Microorganisms (GCM) 10K type strain sequencing project: providing services to taxonomists for standard genome sequencing and annotation.</title>
        <authorList>
            <consortium name="The Broad Institute Genomics Platform"/>
            <consortium name="The Broad Institute Genome Sequencing Center for Infectious Disease"/>
            <person name="Wu L."/>
            <person name="Ma J."/>
        </authorList>
    </citation>
    <scope>NUCLEOTIDE SEQUENCE [LARGE SCALE GENOMIC DNA]</scope>
    <source>
        <strain evidence="3">CGMCC 4.7246</strain>
    </source>
</reference>
<protein>
    <submittedName>
        <fullName evidence="2">DUF4235 domain-containing protein</fullName>
    </submittedName>
</protein>
<keyword evidence="3" id="KW-1185">Reference proteome</keyword>
<name>A0ABW1PDL3_9PSEU</name>
<gene>
    <name evidence="2" type="ORF">ACFP3R_29850</name>
</gene>
<dbReference type="InterPro" id="IPR025329">
    <property type="entry name" value="DUF4235"/>
</dbReference>
<dbReference type="RefSeq" id="WP_380640756.1">
    <property type="nucleotide sequence ID" value="NZ_JBHSQO010000044.1"/>
</dbReference>
<evidence type="ECO:0000313" key="3">
    <source>
        <dbReference type="Proteomes" id="UP001596220"/>
    </source>
</evidence>
<evidence type="ECO:0000256" key="1">
    <source>
        <dbReference type="SAM" id="Phobius"/>
    </source>
</evidence>
<comment type="caution">
    <text evidence="2">The sequence shown here is derived from an EMBL/GenBank/DDBJ whole genome shotgun (WGS) entry which is preliminary data.</text>
</comment>